<evidence type="ECO:0000259" key="11">
    <source>
        <dbReference type="SMART" id="SM00984"/>
    </source>
</evidence>
<feature type="binding site" evidence="10">
    <location>
        <position position="130"/>
    </location>
    <ligand>
        <name>NAD(+)</name>
        <dbReference type="ChEBI" id="CHEBI:57540"/>
    </ligand>
</feature>
<dbReference type="PANTHER" id="PTHR43750">
    <property type="entry name" value="UDP-GLUCOSE 6-DEHYDROGENASE TUAD"/>
    <property type="match status" value="1"/>
</dbReference>
<dbReference type="GO" id="GO:0000271">
    <property type="term" value="P:polysaccharide biosynthetic process"/>
    <property type="evidence" value="ECO:0007669"/>
    <property type="project" value="InterPro"/>
</dbReference>
<feature type="binding site" evidence="9">
    <location>
        <position position="216"/>
    </location>
    <ligand>
        <name>substrate</name>
    </ligand>
</feature>
<dbReference type="PIRSF" id="PIRSF000124">
    <property type="entry name" value="UDPglc_GDPman_dh"/>
    <property type="match status" value="1"/>
</dbReference>
<dbReference type="Pfam" id="PF03720">
    <property type="entry name" value="UDPG_MGDP_dh_C"/>
    <property type="match status" value="1"/>
</dbReference>
<feature type="domain" description="UDP-glucose/GDP-mannose dehydrogenase C-terminal" evidence="11">
    <location>
        <begin position="325"/>
        <end position="429"/>
    </location>
</feature>
<dbReference type="EC" id="1.1.1.22" evidence="3 7"/>
<dbReference type="InterPro" id="IPR017476">
    <property type="entry name" value="UDP-Glc/GDP-Man"/>
</dbReference>
<sequence length="447" mass="47629">MIMASVVIFGLGYVGVTAAACLLRQGHSVVGIDVSQEKVDLVGAGHSPVREPGVSELLAQGLADGRLRTDTTAASYVATADIALIAVGTPSKRGGGLNTDFVHDVARQIGLAMRLRAKQAPPLQCVFRSTLPPGTMDNIVVPTLTAAAGEGPGSRYEVCFNPEFLREGTAIDDYFAPPVIVFGERTKGVTGGCGGLYEGVDAPRMEVSFSEAEFIKFVNNSFHAIKVVFANEVGRLCLGLNVDPQTVMSTVVADKKLNLSPYYLRPGGAFGGSCLPKDMRALLSLARLSGSRVPVLESIIPSNETHKEYIVRAIIAAARPGAHILQIGLTFKPSTDDLRESPLVDQAQTLIEEGYRLSIYEPELAGASLMGANLSFVQSKLADLADLLVTDLEGLDPVDLIVLGKPLTAALPDNLHDVPKIDTVRLRPSHWPVTVRPNLVPFAERQS</sequence>
<organism evidence="12 13">
    <name type="scientific">Microvirga brassicacearum</name>
    <dbReference type="NCBI Taxonomy" id="2580413"/>
    <lineage>
        <taxon>Bacteria</taxon>
        <taxon>Pseudomonadati</taxon>
        <taxon>Pseudomonadota</taxon>
        <taxon>Alphaproteobacteria</taxon>
        <taxon>Hyphomicrobiales</taxon>
        <taxon>Methylobacteriaceae</taxon>
        <taxon>Microvirga</taxon>
    </lineage>
</organism>
<feature type="binding site" evidence="10">
    <location>
        <position position="277"/>
    </location>
    <ligand>
        <name>NAD(+)</name>
        <dbReference type="ChEBI" id="CHEBI:57540"/>
    </ligand>
</feature>
<dbReference type="GO" id="GO:0051287">
    <property type="term" value="F:NAD binding"/>
    <property type="evidence" value="ECO:0007669"/>
    <property type="project" value="InterPro"/>
</dbReference>
<feature type="binding site" evidence="10">
    <location>
        <position position="339"/>
    </location>
    <ligand>
        <name>NAD(+)</name>
        <dbReference type="ChEBI" id="CHEBI:57540"/>
    </ligand>
</feature>
<dbReference type="PIRSF" id="PIRSF500134">
    <property type="entry name" value="UDPglc_DH_bac"/>
    <property type="match status" value="1"/>
</dbReference>
<dbReference type="AlphaFoldDB" id="A0A5N3P658"/>
<dbReference type="Pfam" id="PF00984">
    <property type="entry name" value="UDPG_MGDP_dh"/>
    <property type="match status" value="1"/>
</dbReference>
<dbReference type="Proteomes" id="UP000325684">
    <property type="component" value="Unassembled WGS sequence"/>
</dbReference>
<comment type="pathway">
    <text evidence="1">Nucleotide-sugar biosynthesis; UDP-alpha-D-glucuronate biosynthesis; UDP-alpha-D-glucuronate from UDP-alpha-D-glucose: step 1/1.</text>
</comment>
<evidence type="ECO:0000256" key="3">
    <source>
        <dbReference type="ARBA" id="ARBA00012954"/>
    </source>
</evidence>
<dbReference type="UniPathway" id="UPA00038">
    <property type="reaction ID" value="UER00491"/>
</dbReference>
<dbReference type="GO" id="GO:0006065">
    <property type="term" value="P:UDP-glucuronate biosynthetic process"/>
    <property type="evidence" value="ECO:0007669"/>
    <property type="project" value="UniProtKB-UniPathway"/>
</dbReference>
<evidence type="ECO:0000256" key="10">
    <source>
        <dbReference type="PIRSR" id="PIRSR500134-3"/>
    </source>
</evidence>
<evidence type="ECO:0000256" key="5">
    <source>
        <dbReference type="ARBA" id="ARBA00023027"/>
    </source>
</evidence>
<dbReference type="SUPFAM" id="SSF48179">
    <property type="entry name" value="6-phosphogluconate dehydrogenase C-terminal domain-like"/>
    <property type="match status" value="1"/>
</dbReference>
<protein>
    <recommendedName>
        <fullName evidence="3 7">UDP-glucose 6-dehydrogenase</fullName>
        <ecNumber evidence="3 7">1.1.1.22</ecNumber>
    </recommendedName>
</protein>
<comment type="similarity">
    <text evidence="2 7">Belongs to the UDP-glucose/GDP-mannose dehydrogenase family.</text>
</comment>
<feature type="active site" description="Nucleophile" evidence="8">
    <location>
        <position position="274"/>
    </location>
</feature>
<comment type="caution">
    <text evidence="12">The sequence shown here is derived from an EMBL/GenBank/DDBJ whole genome shotgun (WGS) entry which is preliminary data.</text>
</comment>
<dbReference type="GO" id="GO:0003979">
    <property type="term" value="F:UDP-glucose 6-dehydrogenase activity"/>
    <property type="evidence" value="ECO:0007669"/>
    <property type="project" value="UniProtKB-EC"/>
</dbReference>
<evidence type="ECO:0000256" key="6">
    <source>
        <dbReference type="ARBA" id="ARBA00047473"/>
    </source>
</evidence>
<dbReference type="InterPro" id="IPR014026">
    <property type="entry name" value="UDP-Glc/GDP-Man_DH_dimer"/>
</dbReference>
<dbReference type="EMBL" id="VCMV01000041">
    <property type="protein sequence ID" value="KAB0265175.1"/>
    <property type="molecule type" value="Genomic_DNA"/>
</dbReference>
<evidence type="ECO:0000256" key="9">
    <source>
        <dbReference type="PIRSR" id="PIRSR500134-2"/>
    </source>
</evidence>
<evidence type="ECO:0000256" key="1">
    <source>
        <dbReference type="ARBA" id="ARBA00004701"/>
    </source>
</evidence>
<feature type="binding site" evidence="9">
    <location>
        <begin position="164"/>
        <end position="167"/>
    </location>
    <ligand>
        <name>substrate</name>
    </ligand>
</feature>
<keyword evidence="4 7" id="KW-0560">Oxidoreductase</keyword>
<keyword evidence="5 7" id="KW-0520">NAD</keyword>
<accession>A0A5N3P658</accession>
<feature type="binding site" evidence="9">
    <location>
        <position position="271"/>
    </location>
    <ligand>
        <name>substrate</name>
    </ligand>
</feature>
<dbReference type="InterPro" id="IPR008927">
    <property type="entry name" value="6-PGluconate_DH-like_C_sf"/>
</dbReference>
<evidence type="ECO:0000256" key="8">
    <source>
        <dbReference type="PIRSR" id="PIRSR500134-1"/>
    </source>
</evidence>
<proteinExistence type="inferred from homology"/>
<evidence type="ECO:0000256" key="7">
    <source>
        <dbReference type="PIRNR" id="PIRNR000124"/>
    </source>
</evidence>
<reference evidence="12 13" key="1">
    <citation type="journal article" date="2019" name="Microorganisms">
        <title>Genome Insights into the Novel Species Microvirga brassicacearum, a Rapeseed Endophyte with Biotechnological Potential.</title>
        <authorList>
            <person name="Jimenez-Gomez A."/>
            <person name="Saati-Santamaria Z."/>
            <person name="Igual J.M."/>
            <person name="Rivas R."/>
            <person name="Mateos P.F."/>
            <person name="Garcia-Fraile P."/>
        </authorList>
    </citation>
    <scope>NUCLEOTIDE SEQUENCE [LARGE SCALE GENOMIC DNA]</scope>
    <source>
        <strain evidence="12 13">CDVBN77</strain>
    </source>
</reference>
<name>A0A5N3P658_9HYPH</name>
<feature type="binding site" evidence="9">
    <location>
        <begin position="263"/>
        <end position="267"/>
    </location>
    <ligand>
        <name>substrate</name>
    </ligand>
</feature>
<feature type="binding site" evidence="10">
    <location>
        <position position="167"/>
    </location>
    <ligand>
        <name>NAD(+)</name>
        <dbReference type="ChEBI" id="CHEBI:57540"/>
    </ligand>
</feature>
<feature type="binding site" evidence="10">
    <location>
        <position position="38"/>
    </location>
    <ligand>
        <name>NAD(+)</name>
        <dbReference type="ChEBI" id="CHEBI:57540"/>
    </ligand>
</feature>
<dbReference type="PANTHER" id="PTHR43750:SF1">
    <property type="entry name" value="GDP-MANNOSE 6-DEHYDROGENASE"/>
    <property type="match status" value="1"/>
</dbReference>
<dbReference type="InterPro" id="IPR001732">
    <property type="entry name" value="UDP-Glc/GDP-Man_DH_N"/>
</dbReference>
<feature type="binding site" evidence="9">
    <location>
        <position position="332"/>
    </location>
    <ligand>
        <name>substrate</name>
    </ligand>
</feature>
<dbReference type="OrthoDB" id="9803238at2"/>
<dbReference type="Pfam" id="PF03721">
    <property type="entry name" value="UDPG_MGDP_dh_N"/>
    <property type="match status" value="1"/>
</dbReference>
<dbReference type="NCBIfam" id="TIGR03026">
    <property type="entry name" value="NDP-sugDHase"/>
    <property type="match status" value="1"/>
</dbReference>
<evidence type="ECO:0000256" key="2">
    <source>
        <dbReference type="ARBA" id="ARBA00006601"/>
    </source>
</evidence>
<dbReference type="SUPFAM" id="SSF52413">
    <property type="entry name" value="UDP-glucose/GDP-mannose dehydrogenase C-terminal domain"/>
    <property type="match status" value="1"/>
</dbReference>
<dbReference type="Gene3D" id="3.40.50.720">
    <property type="entry name" value="NAD(P)-binding Rossmann-like Domain"/>
    <property type="match status" value="2"/>
</dbReference>
<dbReference type="InterPro" id="IPR014027">
    <property type="entry name" value="UDP-Glc/GDP-Man_DH_C"/>
</dbReference>
<feature type="binding site" evidence="10">
    <location>
        <position position="89"/>
    </location>
    <ligand>
        <name>NAD(+)</name>
        <dbReference type="ChEBI" id="CHEBI:57540"/>
    </ligand>
</feature>
<evidence type="ECO:0000313" key="12">
    <source>
        <dbReference type="EMBL" id="KAB0265175.1"/>
    </source>
</evidence>
<dbReference type="InterPro" id="IPR028357">
    <property type="entry name" value="UDPglc_DH_bac"/>
</dbReference>
<keyword evidence="13" id="KW-1185">Reference proteome</keyword>
<dbReference type="SUPFAM" id="SSF51735">
    <property type="entry name" value="NAD(P)-binding Rossmann-fold domains"/>
    <property type="match status" value="1"/>
</dbReference>
<dbReference type="InterPro" id="IPR036220">
    <property type="entry name" value="UDP-Glc/GDP-Man_DH_C_sf"/>
</dbReference>
<dbReference type="Gene3D" id="1.20.5.170">
    <property type="match status" value="1"/>
</dbReference>
<comment type="catalytic activity">
    <reaction evidence="6 7">
        <text>UDP-alpha-D-glucose + 2 NAD(+) + H2O = UDP-alpha-D-glucuronate + 2 NADH + 3 H(+)</text>
        <dbReference type="Rhea" id="RHEA:23596"/>
        <dbReference type="ChEBI" id="CHEBI:15377"/>
        <dbReference type="ChEBI" id="CHEBI:15378"/>
        <dbReference type="ChEBI" id="CHEBI:57540"/>
        <dbReference type="ChEBI" id="CHEBI:57945"/>
        <dbReference type="ChEBI" id="CHEBI:58052"/>
        <dbReference type="ChEBI" id="CHEBI:58885"/>
        <dbReference type="EC" id="1.1.1.22"/>
    </reaction>
</comment>
<evidence type="ECO:0000313" key="13">
    <source>
        <dbReference type="Proteomes" id="UP000325684"/>
    </source>
</evidence>
<gene>
    <name evidence="12" type="ORF">FEZ63_19700</name>
</gene>
<dbReference type="SMART" id="SM00984">
    <property type="entry name" value="UDPG_MGDP_dh_C"/>
    <property type="match status" value="1"/>
</dbReference>
<evidence type="ECO:0000256" key="4">
    <source>
        <dbReference type="ARBA" id="ARBA00023002"/>
    </source>
</evidence>
<feature type="binding site" evidence="10">
    <location>
        <position position="33"/>
    </location>
    <ligand>
        <name>NAD(+)</name>
        <dbReference type="ChEBI" id="CHEBI:57540"/>
    </ligand>
</feature>
<dbReference type="InterPro" id="IPR036291">
    <property type="entry name" value="NAD(P)-bd_dom_sf"/>
</dbReference>